<sequence>MGEIKLNNKEKSYVLILKNYFKLYNYWKKECVTESERKNGNNIILGNNVNDIDLLLNLPNISKNDYKYLWVALIDKGDKSNSSIAFRNNYSNSGLSNRVNSTCLKVINTIEHI</sequence>
<dbReference type="Proteomes" id="UP000490821">
    <property type="component" value="Unassembled WGS sequence"/>
</dbReference>
<accession>A0A829Z852</accession>
<dbReference type="AlphaFoldDB" id="A0A829Z852"/>
<reference evidence="1 2" key="1">
    <citation type="journal article" date="2020" name="Microbiome">
        <title>Single-cell genomics of uncultured bacteria reveals dietary fiber responders in the mouse gut microbiota.</title>
        <authorList>
            <person name="Chijiiwa R."/>
            <person name="Hosokawa M."/>
            <person name="Kogawa M."/>
            <person name="Nishikawa Y."/>
            <person name="Ide K."/>
            <person name="Sakanashi C."/>
            <person name="Takahashi K."/>
            <person name="Takeyama H."/>
        </authorList>
    </citation>
    <scope>NUCLEOTIDE SEQUENCE [LARGE SCALE GENOMIC DNA]</scope>
    <source>
        <strain evidence="1">IMSAGC_017</strain>
    </source>
</reference>
<proteinExistence type="predicted"/>
<protein>
    <submittedName>
        <fullName evidence="1">Uncharacterized protein</fullName>
    </submittedName>
</protein>
<organism evidence="1 2">
    <name type="scientific">Thomasclavelia cocleata</name>
    <dbReference type="NCBI Taxonomy" id="69824"/>
    <lineage>
        <taxon>Bacteria</taxon>
        <taxon>Bacillati</taxon>
        <taxon>Bacillota</taxon>
        <taxon>Erysipelotrichia</taxon>
        <taxon>Erysipelotrichales</taxon>
        <taxon>Coprobacillaceae</taxon>
        <taxon>Thomasclavelia</taxon>
    </lineage>
</organism>
<comment type="caution">
    <text evidence="1">The sequence shown here is derived from an EMBL/GenBank/DDBJ whole genome shotgun (WGS) entry which is preliminary data.</text>
</comment>
<dbReference type="EMBL" id="BLMI01000057">
    <property type="protein sequence ID" value="GFI40531.1"/>
    <property type="molecule type" value="Genomic_DNA"/>
</dbReference>
<name>A0A829Z852_9FIRM</name>
<evidence type="ECO:0000313" key="1">
    <source>
        <dbReference type="EMBL" id="GFI40531.1"/>
    </source>
</evidence>
<dbReference type="RefSeq" id="WP_172472028.1">
    <property type="nucleotide sequence ID" value="NZ_BLMI01000057.1"/>
</dbReference>
<evidence type="ECO:0000313" key="2">
    <source>
        <dbReference type="Proteomes" id="UP000490821"/>
    </source>
</evidence>
<gene>
    <name evidence="1" type="ORF">IMSAGC017_00564</name>
</gene>